<feature type="non-terminal residue" evidence="2">
    <location>
        <position position="1"/>
    </location>
</feature>
<evidence type="ECO:0000313" key="3">
    <source>
        <dbReference type="Proteomes" id="UP001295794"/>
    </source>
</evidence>
<comment type="caution">
    <text evidence="2">The sequence shown here is derived from an EMBL/GenBank/DDBJ whole genome shotgun (WGS) entry which is preliminary data.</text>
</comment>
<name>A0AAD2K899_9AGAR</name>
<dbReference type="EMBL" id="CAVNYO010000462">
    <property type="protein sequence ID" value="CAK5282776.1"/>
    <property type="molecule type" value="Genomic_DNA"/>
</dbReference>
<dbReference type="EMBL" id="CAVNYO010000109">
    <property type="protein sequence ID" value="CAK5266450.1"/>
    <property type="molecule type" value="Genomic_DNA"/>
</dbReference>
<dbReference type="AlphaFoldDB" id="A0AAD2K899"/>
<sequence length="59" mass="6398">DIVIHQCSDFSMRIALSGLPPRINGGPPFAERALSLTVMVVAPHTSGQPLRSQNSFRHS</sequence>
<reference evidence="2" key="1">
    <citation type="submission" date="2023-11" db="EMBL/GenBank/DDBJ databases">
        <authorList>
            <person name="De Vega J J."/>
            <person name="De Vega J J."/>
        </authorList>
    </citation>
    <scope>NUCLEOTIDE SEQUENCE</scope>
</reference>
<evidence type="ECO:0000313" key="2">
    <source>
        <dbReference type="EMBL" id="CAK5282776.1"/>
    </source>
</evidence>
<dbReference type="Proteomes" id="UP001295794">
    <property type="component" value="Unassembled WGS sequence"/>
</dbReference>
<keyword evidence="3" id="KW-1185">Reference proteome</keyword>
<accession>A0AAD2K899</accession>
<organism evidence="2 3">
    <name type="scientific">Mycena citricolor</name>
    <dbReference type="NCBI Taxonomy" id="2018698"/>
    <lineage>
        <taxon>Eukaryota</taxon>
        <taxon>Fungi</taxon>
        <taxon>Dikarya</taxon>
        <taxon>Basidiomycota</taxon>
        <taxon>Agaricomycotina</taxon>
        <taxon>Agaricomycetes</taxon>
        <taxon>Agaricomycetidae</taxon>
        <taxon>Agaricales</taxon>
        <taxon>Marasmiineae</taxon>
        <taxon>Mycenaceae</taxon>
        <taxon>Mycena</taxon>
    </lineage>
</organism>
<protein>
    <submittedName>
        <fullName evidence="2">Uncharacterized protein</fullName>
    </submittedName>
</protein>
<evidence type="ECO:0000313" key="1">
    <source>
        <dbReference type="EMBL" id="CAK5266450.1"/>
    </source>
</evidence>
<proteinExistence type="predicted"/>
<gene>
    <name evidence="2" type="ORF">MYCIT1_LOCUS34809</name>
    <name evidence="1" type="ORF">MYCIT1_LOCUS8192</name>
</gene>